<evidence type="ECO:0000313" key="2">
    <source>
        <dbReference type="EMBL" id="TYR99107.1"/>
    </source>
</evidence>
<dbReference type="Gene3D" id="1.10.260.40">
    <property type="entry name" value="lambda repressor-like DNA-binding domains"/>
    <property type="match status" value="1"/>
</dbReference>
<comment type="caution">
    <text evidence="2">The sequence shown here is derived from an EMBL/GenBank/DDBJ whole genome shotgun (WGS) entry which is preliminary data.</text>
</comment>
<dbReference type="PROSITE" id="PS50943">
    <property type="entry name" value="HTH_CROC1"/>
    <property type="match status" value="1"/>
</dbReference>
<dbReference type="SMART" id="SM00530">
    <property type="entry name" value="HTH_XRE"/>
    <property type="match status" value="1"/>
</dbReference>
<proteinExistence type="predicted"/>
<dbReference type="SUPFAM" id="SSF47413">
    <property type="entry name" value="lambda repressor-like DNA-binding domains"/>
    <property type="match status" value="1"/>
</dbReference>
<dbReference type="RefSeq" id="WP_148954027.1">
    <property type="nucleotide sequence ID" value="NZ_VTEG01000007.1"/>
</dbReference>
<evidence type="ECO:0000259" key="1">
    <source>
        <dbReference type="PROSITE" id="PS50943"/>
    </source>
</evidence>
<dbReference type="InterPro" id="IPR001387">
    <property type="entry name" value="Cro/C1-type_HTH"/>
</dbReference>
<dbReference type="CDD" id="cd00093">
    <property type="entry name" value="HTH_XRE"/>
    <property type="match status" value="1"/>
</dbReference>
<dbReference type="GO" id="GO:0003677">
    <property type="term" value="F:DNA binding"/>
    <property type="evidence" value="ECO:0007669"/>
    <property type="project" value="InterPro"/>
</dbReference>
<name>A0A5D4MCD0_9BACI</name>
<dbReference type="AlphaFoldDB" id="A0A5D4MCD0"/>
<gene>
    <name evidence="2" type="ORF">FZC84_12085</name>
</gene>
<feature type="domain" description="HTH cro/C1-type" evidence="1">
    <location>
        <begin position="5"/>
        <end position="59"/>
    </location>
</feature>
<reference evidence="2 3" key="1">
    <citation type="submission" date="2019-08" db="EMBL/GenBank/DDBJ databases">
        <title>Bacillus genomes from the desert of Cuatro Cienegas, Coahuila.</title>
        <authorList>
            <person name="Olmedo-Alvarez G."/>
        </authorList>
    </citation>
    <scope>NUCLEOTIDE SEQUENCE [LARGE SCALE GENOMIC DNA]</scope>
    <source>
        <strain evidence="2 3">CH128b_4D</strain>
    </source>
</reference>
<dbReference type="Proteomes" id="UP000325182">
    <property type="component" value="Unassembled WGS sequence"/>
</dbReference>
<organism evidence="2 3">
    <name type="scientific">Rossellomorea vietnamensis</name>
    <dbReference type="NCBI Taxonomy" id="218284"/>
    <lineage>
        <taxon>Bacteria</taxon>
        <taxon>Bacillati</taxon>
        <taxon>Bacillota</taxon>
        <taxon>Bacilli</taxon>
        <taxon>Bacillales</taxon>
        <taxon>Bacillaceae</taxon>
        <taxon>Rossellomorea</taxon>
    </lineage>
</organism>
<protein>
    <submittedName>
        <fullName evidence="2">Helix-turn-helix transcriptional regulator</fullName>
    </submittedName>
</protein>
<evidence type="ECO:0000313" key="3">
    <source>
        <dbReference type="Proteomes" id="UP000325182"/>
    </source>
</evidence>
<accession>A0A5D4MCD0</accession>
<dbReference type="InterPro" id="IPR010982">
    <property type="entry name" value="Lambda_DNA-bd_dom_sf"/>
</dbReference>
<dbReference type="Pfam" id="PF01381">
    <property type="entry name" value="HTH_3"/>
    <property type="match status" value="1"/>
</dbReference>
<sequence>MRTWLREIRTAKGLTQLDVATKAKIERSYYTMIEKGNRKPSVTVAQSIGKTLGFDWTIFFSEKGNDTLQKSNSA</sequence>
<dbReference type="EMBL" id="VTEG01000007">
    <property type="protein sequence ID" value="TYR99107.1"/>
    <property type="molecule type" value="Genomic_DNA"/>
</dbReference>